<feature type="transmembrane region" description="Helical" evidence="8">
    <location>
        <begin position="12"/>
        <end position="30"/>
    </location>
</feature>
<dbReference type="Proteomes" id="UP000198312">
    <property type="component" value="Chromosome"/>
</dbReference>
<name>A0A220U0A8_9BACI</name>
<evidence type="ECO:0000256" key="8">
    <source>
        <dbReference type="SAM" id="Phobius"/>
    </source>
</evidence>
<feature type="transmembrane region" description="Helical" evidence="8">
    <location>
        <begin position="191"/>
        <end position="217"/>
    </location>
</feature>
<evidence type="ECO:0000313" key="9">
    <source>
        <dbReference type="EMBL" id="ASK61500.1"/>
    </source>
</evidence>
<dbReference type="EMBL" id="CP022315">
    <property type="protein sequence ID" value="ASK61500.1"/>
    <property type="molecule type" value="Genomic_DNA"/>
</dbReference>
<dbReference type="OrthoDB" id="9775735at2"/>
<dbReference type="PANTHER" id="PTHR30047:SF7">
    <property type="entry name" value="HIGH-AFFINITY CHOLINE TRANSPORT PROTEIN"/>
    <property type="match status" value="1"/>
</dbReference>
<dbReference type="AlphaFoldDB" id="A0A220U0A8"/>
<feature type="transmembrane region" description="Helical" evidence="8">
    <location>
        <begin position="263"/>
        <end position="289"/>
    </location>
</feature>
<comment type="similarity">
    <text evidence="2">Belongs to the BCCT transporter (TC 2.A.15) family.</text>
</comment>
<feature type="transmembrane region" description="Helical" evidence="8">
    <location>
        <begin position="398"/>
        <end position="420"/>
    </location>
</feature>
<keyword evidence="6 8" id="KW-1133">Transmembrane helix</keyword>
<keyword evidence="4" id="KW-1003">Cell membrane</keyword>
<feature type="transmembrane region" description="Helical" evidence="8">
    <location>
        <begin position="50"/>
        <end position="70"/>
    </location>
</feature>
<proteinExistence type="inferred from homology"/>
<feature type="transmembrane region" description="Helical" evidence="8">
    <location>
        <begin position="440"/>
        <end position="459"/>
    </location>
</feature>
<evidence type="ECO:0000256" key="6">
    <source>
        <dbReference type="ARBA" id="ARBA00022989"/>
    </source>
</evidence>
<feature type="transmembrane region" description="Helical" evidence="8">
    <location>
        <begin position="309"/>
        <end position="332"/>
    </location>
</feature>
<comment type="subcellular location">
    <subcellularLocation>
        <location evidence="1">Cell membrane</location>
        <topology evidence="1">Multi-pass membrane protein</topology>
    </subcellularLocation>
</comment>
<evidence type="ECO:0000313" key="10">
    <source>
        <dbReference type="Proteomes" id="UP000198312"/>
    </source>
</evidence>
<keyword evidence="7 8" id="KW-0472">Membrane</keyword>
<feature type="transmembrane region" description="Helical" evidence="8">
    <location>
        <begin position="344"/>
        <end position="370"/>
    </location>
</feature>
<evidence type="ECO:0000256" key="3">
    <source>
        <dbReference type="ARBA" id="ARBA00022448"/>
    </source>
</evidence>
<keyword evidence="5 8" id="KW-0812">Transmembrane</keyword>
<evidence type="ECO:0000256" key="1">
    <source>
        <dbReference type="ARBA" id="ARBA00004651"/>
    </source>
</evidence>
<feature type="transmembrane region" description="Helical" evidence="8">
    <location>
        <begin position="91"/>
        <end position="110"/>
    </location>
</feature>
<accession>A0A220U0A8</accession>
<dbReference type="PANTHER" id="PTHR30047">
    <property type="entry name" value="HIGH-AFFINITY CHOLINE TRANSPORT PROTEIN-RELATED"/>
    <property type="match status" value="1"/>
</dbReference>
<organism evidence="9 10">
    <name type="scientific">Virgibacillus phasianinus</name>
    <dbReference type="NCBI Taxonomy" id="2017483"/>
    <lineage>
        <taxon>Bacteria</taxon>
        <taxon>Bacillati</taxon>
        <taxon>Bacillota</taxon>
        <taxon>Bacilli</taxon>
        <taxon>Bacillales</taxon>
        <taxon>Bacillaceae</taxon>
        <taxon>Virgibacillus</taxon>
    </lineage>
</organism>
<dbReference type="GO" id="GO:0005886">
    <property type="term" value="C:plasma membrane"/>
    <property type="evidence" value="ECO:0007669"/>
    <property type="project" value="UniProtKB-SubCell"/>
</dbReference>
<dbReference type="InterPro" id="IPR000060">
    <property type="entry name" value="BCCT_transptr"/>
</dbReference>
<reference evidence="9 10" key="1">
    <citation type="submission" date="2017-07" db="EMBL/GenBank/DDBJ databases">
        <title>Virgibacillus sp. LM2416.</title>
        <authorList>
            <person name="Tak E.J."/>
            <person name="Bae J.-W."/>
        </authorList>
    </citation>
    <scope>NUCLEOTIDE SEQUENCE [LARGE SCALE GENOMIC DNA]</scope>
    <source>
        <strain evidence="9 10">LM2416</strain>
    </source>
</reference>
<dbReference type="GO" id="GO:0022857">
    <property type="term" value="F:transmembrane transporter activity"/>
    <property type="evidence" value="ECO:0007669"/>
    <property type="project" value="InterPro"/>
</dbReference>
<dbReference type="RefSeq" id="WP_089060777.1">
    <property type="nucleotide sequence ID" value="NZ_CP022315.1"/>
</dbReference>
<keyword evidence="3" id="KW-0813">Transport</keyword>
<evidence type="ECO:0000256" key="5">
    <source>
        <dbReference type="ARBA" id="ARBA00022692"/>
    </source>
</evidence>
<keyword evidence="10" id="KW-1185">Reference proteome</keyword>
<protein>
    <submittedName>
        <fullName evidence="9">BCCT transporter</fullName>
    </submittedName>
</protein>
<feature type="transmembrane region" description="Helical" evidence="8">
    <location>
        <begin position="471"/>
        <end position="489"/>
    </location>
</feature>
<gene>
    <name evidence="9" type="ORF">CFK37_04590</name>
</gene>
<evidence type="ECO:0000256" key="2">
    <source>
        <dbReference type="ARBA" id="ARBA00005658"/>
    </source>
</evidence>
<feature type="transmembrane region" description="Helical" evidence="8">
    <location>
        <begin position="143"/>
        <end position="162"/>
    </location>
</feature>
<dbReference type="Pfam" id="PF02028">
    <property type="entry name" value="BCCT"/>
    <property type="match status" value="1"/>
</dbReference>
<evidence type="ECO:0000256" key="4">
    <source>
        <dbReference type="ARBA" id="ARBA00022475"/>
    </source>
</evidence>
<evidence type="ECO:0000256" key="7">
    <source>
        <dbReference type="ARBA" id="ARBA00023136"/>
    </source>
</evidence>
<sequence>MLDNKKVKLDFTVFLVSGGVLILFIVLSFFNSTMVDDAITKLFGISADLFGAYWQLLLLGNFIIGLFLAFSKYGKVRLGNQAEPKYSYYKWVAMILCTLLASGGIFWAAAGPLYHYMDTPPLFGGGSGNIPAAFAQSFMHWGFLAWAILGTLATIVVMYVHYGKGYPLRPRAILYPIFGEKIYKKSILGSVADIVSIIATVAGTLGPLGFIGLQISYGLNYLFDVPNTVTVSIIVVIVLVGIAAVSAATGVDKGILMLSRINIGMTIVLGVILLVVGPTLFIIDAFVSGTGFRLQHFFTMSLYRGDKEWLGSWLVFFWGWFIGYAPMLIIFISRISRGRTIKDLIIAVSIVAPLVSNFWFSIVGGTGVFFETKNPGSVSTALSEAGMPAAVMAITDQLPFGVIMAVAFLLVSVAFVATTADTMSYTVAATLSGNDHPQRWLRVFWAVIFGLTTVVILTIGENSIASIQNSIVITAVPVSILLLPPLWLAPRIAKEMALEQGIVWDRKHIKPQPKE</sequence>
<dbReference type="KEGG" id="vil:CFK37_04590"/>
<feature type="transmembrane region" description="Helical" evidence="8">
    <location>
        <begin position="229"/>
        <end position="251"/>
    </location>
</feature>